<evidence type="ECO:0000256" key="2">
    <source>
        <dbReference type="ARBA" id="ARBA00009142"/>
    </source>
</evidence>
<evidence type="ECO:0000256" key="1">
    <source>
        <dbReference type="ARBA" id="ARBA00004141"/>
    </source>
</evidence>
<evidence type="ECO:0000313" key="8">
    <source>
        <dbReference type="Proteomes" id="UP000186868"/>
    </source>
</evidence>
<dbReference type="PANTHER" id="PTHR43701:SF2">
    <property type="entry name" value="MEMBRANE TRANSPORTER PROTEIN YJNA-RELATED"/>
    <property type="match status" value="1"/>
</dbReference>
<dbReference type="Pfam" id="PF01925">
    <property type="entry name" value="TauE"/>
    <property type="match status" value="1"/>
</dbReference>
<gene>
    <name evidence="7" type="ORF">NIES593_00580</name>
</gene>
<comment type="caution">
    <text evidence="7">The sequence shown here is derived from an EMBL/GenBank/DDBJ whole genome shotgun (WGS) entry which is preliminary data.</text>
</comment>
<keyword evidence="3 6" id="KW-0812">Transmembrane</keyword>
<organism evidence="7 8">
    <name type="scientific">Hydrococcus rivularis NIES-593</name>
    <dbReference type="NCBI Taxonomy" id="1921803"/>
    <lineage>
        <taxon>Bacteria</taxon>
        <taxon>Bacillati</taxon>
        <taxon>Cyanobacteriota</taxon>
        <taxon>Cyanophyceae</taxon>
        <taxon>Pleurocapsales</taxon>
        <taxon>Hydrococcaceae</taxon>
        <taxon>Hydrococcus</taxon>
    </lineage>
</organism>
<proteinExistence type="inferred from homology"/>
<evidence type="ECO:0000256" key="6">
    <source>
        <dbReference type="RuleBase" id="RU363041"/>
    </source>
</evidence>
<keyword evidence="5 6" id="KW-0472">Membrane</keyword>
<dbReference type="GO" id="GO:0005886">
    <property type="term" value="C:plasma membrane"/>
    <property type="evidence" value="ECO:0007669"/>
    <property type="project" value="UniProtKB-SubCell"/>
</dbReference>
<evidence type="ECO:0000256" key="3">
    <source>
        <dbReference type="ARBA" id="ARBA00022692"/>
    </source>
</evidence>
<feature type="transmembrane region" description="Helical" evidence="6">
    <location>
        <begin position="95"/>
        <end position="118"/>
    </location>
</feature>
<evidence type="ECO:0000256" key="5">
    <source>
        <dbReference type="ARBA" id="ARBA00023136"/>
    </source>
</evidence>
<keyword evidence="8" id="KW-1185">Reference proteome</keyword>
<dbReference type="PANTHER" id="PTHR43701">
    <property type="entry name" value="MEMBRANE TRANSPORTER PROTEIN MJ0441-RELATED"/>
    <property type="match status" value="1"/>
</dbReference>
<evidence type="ECO:0000313" key="7">
    <source>
        <dbReference type="EMBL" id="OKH26595.1"/>
    </source>
</evidence>
<dbReference type="RefSeq" id="WP_073597736.1">
    <property type="nucleotide sequence ID" value="NZ_MRCB01000001.1"/>
</dbReference>
<feature type="transmembrane region" description="Helical" evidence="6">
    <location>
        <begin position="72"/>
        <end position="89"/>
    </location>
</feature>
<comment type="subcellular location">
    <subcellularLocation>
        <location evidence="6">Cell membrane</location>
        <topology evidence="6">Multi-pass membrane protein</topology>
    </subcellularLocation>
    <subcellularLocation>
        <location evidence="1">Membrane</location>
        <topology evidence="1">Multi-pass membrane protein</topology>
    </subcellularLocation>
</comment>
<protein>
    <recommendedName>
        <fullName evidence="6">Probable membrane transporter protein</fullName>
    </recommendedName>
</protein>
<dbReference type="STRING" id="1921803.NIES593_00580"/>
<evidence type="ECO:0000256" key="4">
    <source>
        <dbReference type="ARBA" id="ARBA00022989"/>
    </source>
</evidence>
<reference evidence="7 8" key="1">
    <citation type="submission" date="2016-11" db="EMBL/GenBank/DDBJ databases">
        <title>Draft Genome Sequences of Nine Cyanobacterial Strains from Diverse Habitats.</title>
        <authorList>
            <person name="Zhu T."/>
            <person name="Hou S."/>
            <person name="Lu X."/>
            <person name="Hess W.R."/>
        </authorList>
    </citation>
    <scope>NUCLEOTIDE SEQUENCE [LARGE SCALE GENOMIC DNA]</scope>
    <source>
        <strain evidence="7 8">NIES-593</strain>
    </source>
</reference>
<comment type="similarity">
    <text evidence="2 6">Belongs to the 4-toluene sulfonate uptake permease (TSUP) (TC 2.A.102) family.</text>
</comment>
<keyword evidence="4 6" id="KW-1133">Transmembrane helix</keyword>
<dbReference type="AlphaFoldDB" id="A0A1U7HSS8"/>
<accession>A0A1U7HSS8</accession>
<dbReference type="OrthoDB" id="532317at2"/>
<feature type="transmembrane region" description="Helical" evidence="6">
    <location>
        <begin position="7"/>
        <end position="40"/>
    </location>
</feature>
<dbReference type="InterPro" id="IPR051598">
    <property type="entry name" value="TSUP/Inactive_protease-like"/>
</dbReference>
<sequence length="125" mass="13163">MTNIWLCIILGLVAGIVSGMTGIGGGIIILPALIFFLGFSQHQAQGTTLALLVPPIDLLAAWTYYKQGYVDIKVAALLCLGFILGGWFGAKIGTILPSGVLTKIFALLLIMSAVRVLFATPNDSV</sequence>
<dbReference type="Proteomes" id="UP000186868">
    <property type="component" value="Unassembled WGS sequence"/>
</dbReference>
<dbReference type="EMBL" id="MRCB01000001">
    <property type="protein sequence ID" value="OKH26595.1"/>
    <property type="molecule type" value="Genomic_DNA"/>
</dbReference>
<keyword evidence="6" id="KW-1003">Cell membrane</keyword>
<dbReference type="InterPro" id="IPR002781">
    <property type="entry name" value="TM_pro_TauE-like"/>
</dbReference>
<name>A0A1U7HSS8_9CYAN</name>